<dbReference type="InterPro" id="IPR012296">
    <property type="entry name" value="Nuclease_put_TT1808"/>
</dbReference>
<dbReference type="Gene3D" id="3.90.1570.10">
    <property type="entry name" value="tt1808, chain A"/>
    <property type="match status" value="1"/>
</dbReference>
<accession>A0ABU3BTJ9</accession>
<keyword evidence="3" id="KW-1185">Reference proteome</keyword>
<sequence length="195" mass="21073">MSPIALTAPPPRVTEPVRYPASFEAFQALPEGTRAQYLDGHVHMSPAPLLRHQDVVQNLYRALFAYAAEHGGYVAVAPIDVALADELVVQPDVVYVAADRRDRLAERGVNGAPTLVAEVLSPSTAYLDLSRKRRAYEEAGVEEYWLLDPGEQSVEVLVAGDGAFRAAGRVYERGAVASAALAGFEVEAADLFLRP</sequence>
<keyword evidence="2" id="KW-0540">Nuclease</keyword>
<dbReference type="InterPro" id="IPR008538">
    <property type="entry name" value="Uma2"/>
</dbReference>
<name>A0ABU3BTJ9_9BACT</name>
<dbReference type="RefSeq" id="WP_311664682.1">
    <property type="nucleotide sequence ID" value="NZ_JAVRHT010000033.1"/>
</dbReference>
<reference evidence="2 3" key="1">
    <citation type="submission" date="2023-09" db="EMBL/GenBank/DDBJ databases">
        <authorList>
            <person name="Rey-Velasco X."/>
        </authorList>
    </citation>
    <scope>NUCLEOTIDE SEQUENCE [LARGE SCALE GENOMIC DNA]</scope>
    <source>
        <strain evidence="2 3">F394</strain>
    </source>
</reference>
<dbReference type="PANTHER" id="PTHR34107:SF4">
    <property type="entry name" value="SLL1222 PROTEIN"/>
    <property type="match status" value="1"/>
</dbReference>
<dbReference type="CDD" id="cd06260">
    <property type="entry name" value="DUF820-like"/>
    <property type="match status" value="1"/>
</dbReference>
<keyword evidence="2" id="KW-0255">Endonuclease</keyword>
<proteinExistence type="predicted"/>
<evidence type="ECO:0000313" key="2">
    <source>
        <dbReference type="EMBL" id="MDT0632621.1"/>
    </source>
</evidence>
<dbReference type="SUPFAM" id="SSF52980">
    <property type="entry name" value="Restriction endonuclease-like"/>
    <property type="match status" value="1"/>
</dbReference>
<evidence type="ECO:0000259" key="1">
    <source>
        <dbReference type="Pfam" id="PF05685"/>
    </source>
</evidence>
<feature type="domain" description="Putative restriction endonuclease" evidence="1">
    <location>
        <begin position="23"/>
        <end position="184"/>
    </location>
</feature>
<dbReference type="GO" id="GO:0004519">
    <property type="term" value="F:endonuclease activity"/>
    <property type="evidence" value="ECO:0007669"/>
    <property type="project" value="UniProtKB-KW"/>
</dbReference>
<comment type="caution">
    <text evidence="2">The sequence shown here is derived from an EMBL/GenBank/DDBJ whole genome shotgun (WGS) entry which is preliminary data.</text>
</comment>
<keyword evidence="2" id="KW-0378">Hydrolase</keyword>
<dbReference type="InterPro" id="IPR011335">
    <property type="entry name" value="Restrct_endonuc-II-like"/>
</dbReference>
<protein>
    <submittedName>
        <fullName evidence="2">Uma2 family endonuclease</fullName>
    </submittedName>
</protein>
<gene>
    <name evidence="2" type="ORF">RM540_12745</name>
</gene>
<dbReference type="Proteomes" id="UP001267426">
    <property type="component" value="Unassembled WGS sequence"/>
</dbReference>
<dbReference type="EMBL" id="JAVRHT010000033">
    <property type="protein sequence ID" value="MDT0632621.1"/>
    <property type="molecule type" value="Genomic_DNA"/>
</dbReference>
<dbReference type="PANTHER" id="PTHR34107">
    <property type="entry name" value="SLL0198 PROTEIN-RELATED"/>
    <property type="match status" value="1"/>
</dbReference>
<evidence type="ECO:0000313" key="3">
    <source>
        <dbReference type="Proteomes" id="UP001267426"/>
    </source>
</evidence>
<organism evidence="2 3">
    <name type="scientific">Rubrivirga litoralis</name>
    <dbReference type="NCBI Taxonomy" id="3075598"/>
    <lineage>
        <taxon>Bacteria</taxon>
        <taxon>Pseudomonadati</taxon>
        <taxon>Rhodothermota</taxon>
        <taxon>Rhodothermia</taxon>
        <taxon>Rhodothermales</taxon>
        <taxon>Rubricoccaceae</taxon>
        <taxon>Rubrivirga</taxon>
    </lineage>
</organism>
<dbReference type="Pfam" id="PF05685">
    <property type="entry name" value="Uma2"/>
    <property type="match status" value="1"/>
</dbReference>